<evidence type="ECO:0000256" key="9">
    <source>
        <dbReference type="SAM" id="Phobius"/>
    </source>
</evidence>
<keyword evidence="3 9" id="KW-0812">Transmembrane</keyword>
<feature type="transmembrane region" description="Helical" evidence="9">
    <location>
        <begin position="34"/>
        <end position="55"/>
    </location>
</feature>
<dbReference type="PROSITE" id="PS50929">
    <property type="entry name" value="ABC_TM1F"/>
    <property type="match status" value="1"/>
</dbReference>
<accession>A0ABT2NJ39</accession>
<evidence type="ECO:0000256" key="4">
    <source>
        <dbReference type="ARBA" id="ARBA00022741"/>
    </source>
</evidence>
<feature type="transmembrane region" description="Helical" evidence="9">
    <location>
        <begin position="181"/>
        <end position="200"/>
    </location>
</feature>
<feature type="domain" description="ABC transmembrane type-1" evidence="11">
    <location>
        <begin position="35"/>
        <end position="324"/>
    </location>
</feature>
<dbReference type="SUPFAM" id="SSF52540">
    <property type="entry name" value="P-loop containing nucleoside triphosphate hydrolases"/>
    <property type="match status" value="1"/>
</dbReference>
<dbReference type="Proteomes" id="UP001205601">
    <property type="component" value="Unassembled WGS sequence"/>
</dbReference>
<dbReference type="InterPro" id="IPR036640">
    <property type="entry name" value="ABC1_TM_sf"/>
</dbReference>
<dbReference type="EMBL" id="JAOCQF010000001">
    <property type="protein sequence ID" value="MCT8328108.1"/>
    <property type="molecule type" value="Genomic_DNA"/>
</dbReference>
<keyword evidence="4" id="KW-0547">Nucleotide-binding</keyword>
<dbReference type="Gene3D" id="3.40.50.300">
    <property type="entry name" value="P-loop containing nucleotide triphosphate hydrolases"/>
    <property type="match status" value="1"/>
</dbReference>
<dbReference type="InterPro" id="IPR039421">
    <property type="entry name" value="Type_1_exporter"/>
</dbReference>
<evidence type="ECO:0000313" key="13">
    <source>
        <dbReference type="Proteomes" id="UP001205601"/>
    </source>
</evidence>
<dbReference type="SMART" id="SM00382">
    <property type="entry name" value="AAA"/>
    <property type="match status" value="1"/>
</dbReference>
<keyword evidence="6 9" id="KW-1133">Transmembrane helix</keyword>
<evidence type="ECO:0000259" key="11">
    <source>
        <dbReference type="PROSITE" id="PS50929"/>
    </source>
</evidence>
<comment type="subcellular location">
    <subcellularLocation>
        <location evidence="1">Cell membrane</location>
        <topology evidence="1">Multi-pass membrane protein</topology>
    </subcellularLocation>
</comment>
<evidence type="ECO:0000256" key="3">
    <source>
        <dbReference type="ARBA" id="ARBA00022692"/>
    </source>
</evidence>
<feature type="transmembrane region" description="Helical" evidence="9">
    <location>
        <begin position="70"/>
        <end position="87"/>
    </location>
</feature>
<dbReference type="InterPro" id="IPR003593">
    <property type="entry name" value="AAA+_ATPase"/>
</dbReference>
<dbReference type="PROSITE" id="PS00211">
    <property type="entry name" value="ABC_TRANSPORTER_1"/>
    <property type="match status" value="1"/>
</dbReference>
<dbReference type="GO" id="GO:0005524">
    <property type="term" value="F:ATP binding"/>
    <property type="evidence" value="ECO:0007669"/>
    <property type="project" value="UniProtKB-KW"/>
</dbReference>
<dbReference type="InterPro" id="IPR017871">
    <property type="entry name" value="ABC_transporter-like_CS"/>
</dbReference>
<feature type="region of interest" description="Disordered" evidence="8">
    <location>
        <begin position="618"/>
        <end position="637"/>
    </location>
</feature>
<dbReference type="PANTHER" id="PTHR24221:SF402">
    <property type="entry name" value="IRON-SULFUR CLUSTERS TRANSPORTER ABCB7, MITOCHONDRIAL"/>
    <property type="match status" value="1"/>
</dbReference>
<dbReference type="PANTHER" id="PTHR24221">
    <property type="entry name" value="ATP-BINDING CASSETTE SUB-FAMILY B"/>
    <property type="match status" value="1"/>
</dbReference>
<evidence type="ECO:0000256" key="1">
    <source>
        <dbReference type="ARBA" id="ARBA00004651"/>
    </source>
</evidence>
<feature type="domain" description="ABC transporter" evidence="10">
    <location>
        <begin position="358"/>
        <end position="592"/>
    </location>
</feature>
<organism evidence="12 13">
    <name type="scientific">Albidovulum sediminis</name>
    <dbReference type="NCBI Taxonomy" id="3066345"/>
    <lineage>
        <taxon>Bacteria</taxon>
        <taxon>Pseudomonadati</taxon>
        <taxon>Pseudomonadota</taxon>
        <taxon>Alphaproteobacteria</taxon>
        <taxon>Rhodobacterales</taxon>
        <taxon>Paracoccaceae</taxon>
        <taxon>Albidovulum</taxon>
    </lineage>
</organism>
<keyword evidence="13" id="KW-1185">Reference proteome</keyword>
<dbReference type="PROSITE" id="PS50893">
    <property type="entry name" value="ABC_TRANSPORTER_2"/>
    <property type="match status" value="1"/>
</dbReference>
<dbReference type="InterPro" id="IPR027417">
    <property type="entry name" value="P-loop_NTPase"/>
</dbReference>
<evidence type="ECO:0000256" key="7">
    <source>
        <dbReference type="ARBA" id="ARBA00023136"/>
    </source>
</evidence>
<evidence type="ECO:0000256" key="2">
    <source>
        <dbReference type="ARBA" id="ARBA00022448"/>
    </source>
</evidence>
<reference evidence="13" key="1">
    <citation type="submission" date="2023-07" db="EMBL/GenBank/DDBJ databases">
        <title>Defluviimonas sediminis sp. nov., isolated from mangrove sediment.</title>
        <authorList>
            <person name="Liu L."/>
            <person name="Li J."/>
            <person name="Huang Y."/>
            <person name="Pan J."/>
            <person name="Li M."/>
        </authorList>
    </citation>
    <scope>NUCLEOTIDE SEQUENCE [LARGE SCALE GENOMIC DNA]</scope>
    <source>
        <strain evidence="13">FT324</strain>
    </source>
</reference>
<proteinExistence type="predicted"/>
<evidence type="ECO:0000256" key="8">
    <source>
        <dbReference type="SAM" id="MobiDB-lite"/>
    </source>
</evidence>
<dbReference type="CDD" id="cd03253">
    <property type="entry name" value="ABCC_ATM1_transporter"/>
    <property type="match status" value="1"/>
</dbReference>
<dbReference type="InterPro" id="IPR003439">
    <property type="entry name" value="ABC_transporter-like_ATP-bd"/>
</dbReference>
<evidence type="ECO:0000256" key="6">
    <source>
        <dbReference type="ARBA" id="ARBA00022989"/>
    </source>
</evidence>
<comment type="caution">
    <text evidence="12">The sequence shown here is derived from an EMBL/GenBank/DDBJ whole genome shotgun (WGS) entry which is preliminary data.</text>
</comment>
<protein>
    <submittedName>
        <fullName evidence="12">ABC transporter ATP-binding protein/permease</fullName>
    </submittedName>
</protein>
<evidence type="ECO:0000313" key="12">
    <source>
        <dbReference type="EMBL" id="MCT8328108.1"/>
    </source>
</evidence>
<evidence type="ECO:0000256" key="5">
    <source>
        <dbReference type="ARBA" id="ARBA00022840"/>
    </source>
</evidence>
<keyword evidence="2" id="KW-0813">Transport</keyword>
<dbReference type="CDD" id="cd18582">
    <property type="entry name" value="ABC_6TM_ATM1_ABCB7"/>
    <property type="match status" value="1"/>
</dbReference>
<dbReference type="InterPro" id="IPR011527">
    <property type="entry name" value="ABC1_TM_dom"/>
</dbReference>
<dbReference type="SUPFAM" id="SSF90123">
    <property type="entry name" value="ABC transporter transmembrane region"/>
    <property type="match status" value="1"/>
</dbReference>
<dbReference type="RefSeq" id="WP_261493552.1">
    <property type="nucleotide sequence ID" value="NZ_JAOCQF010000001.1"/>
</dbReference>
<name>A0ABT2NJ39_9RHOB</name>
<keyword evidence="5 12" id="KW-0067">ATP-binding</keyword>
<gene>
    <name evidence="12" type="ORF">N5I32_01120</name>
</gene>
<dbReference type="Gene3D" id="1.20.1560.10">
    <property type="entry name" value="ABC transporter type 1, transmembrane domain"/>
    <property type="match status" value="1"/>
</dbReference>
<dbReference type="Pfam" id="PF00005">
    <property type="entry name" value="ABC_tran"/>
    <property type="match status" value="1"/>
</dbReference>
<sequence>MTDKTTRKGSHLRTLRRVAPYLWPKGESWVKRRVLLSLVALMVARFVSVSTPFFYKAAVDALGGEVRGDAWLLAAGAVGLTVAYGVARLSAVGFNELRDAIFVRVGQRALRKLALETFRHIHRLSMRYHITRKTGGLSRIIERGVKGVDFLLRFMLLSIGPLILELSLVTIIFALVFDWRYAVVVLVTIALYVTYTFKVTEWRVKIRRQMNEQDTDANQKAIDSLLNFETVKYFGAEAREADRYDAAMEGYERAAVKTGLSLSALNFGQSLIITTGLVIVMVMAALGVQAGVLTVGDFVMVNAYMIQITMPLNFLGTVYREIRQALVDMGEMFDLLGQPAEIIDRPGAPDLKVTGGEVELDRVSFAYDAARPILKGVSLKVGAGQTVAIVGPSGSGKSTIGRLLFRFYDVTGGALRIDGQDVREVTQDSLHRLIGVVPQDTVLFNDTVLYNIAYGRPDASREELIAAAKAAKIHDFILSLPDGYETKVGERGLKLSGGEKQRVGIARTILKNPPILLLDEATSALDTQTERDIQESLKEMGQGRTVITIAHRLSTIADADCIVVLDRGEIVEEGRHEDLLARGGRYAAMWARQSADEDAPRGPRLVALEEAAAAGEADIDSGADLPPGRNWRFAPKV</sequence>
<evidence type="ECO:0000259" key="10">
    <source>
        <dbReference type="PROSITE" id="PS50893"/>
    </source>
</evidence>
<keyword evidence="7 9" id="KW-0472">Membrane</keyword>
<feature type="transmembrane region" description="Helical" evidence="9">
    <location>
        <begin position="271"/>
        <end position="292"/>
    </location>
</feature>
<dbReference type="Pfam" id="PF00664">
    <property type="entry name" value="ABC_membrane"/>
    <property type="match status" value="1"/>
</dbReference>
<feature type="transmembrane region" description="Helical" evidence="9">
    <location>
        <begin position="150"/>
        <end position="175"/>
    </location>
</feature>